<organism evidence="1 2">
    <name type="scientific">Thermus virus P23-77</name>
    <dbReference type="NCBI Taxonomy" id="1714272"/>
    <lineage>
        <taxon>Viruses</taxon>
        <taxon>Singelaviria</taxon>
        <taxon>Helvetiavirae</taxon>
        <taxon>Dividoviricota</taxon>
        <taxon>Laserviricetes</taxon>
        <taxon>Halopanivirales</taxon>
        <taxon>Matsushitaviridae</taxon>
        <taxon>Hukuchivirus</taxon>
        <taxon>Hukuchivirus P2377</taxon>
    </lineage>
</organism>
<accession>C8CHJ9</accession>
<dbReference type="OrthoDB" id="40096at10239"/>
<dbReference type="GeneID" id="11468024"/>
<evidence type="ECO:0000313" key="2">
    <source>
        <dbReference type="Proteomes" id="UP000000958"/>
    </source>
</evidence>
<keyword evidence="2" id="KW-1185">Reference proteome</keyword>
<dbReference type="Proteomes" id="UP000000958">
    <property type="component" value="Segment"/>
</dbReference>
<evidence type="ECO:0000313" key="1">
    <source>
        <dbReference type="EMBL" id="ACV05064.1"/>
    </source>
</evidence>
<reference evidence="1 2" key="1">
    <citation type="journal article" date="2009" name="J. Virol.">
        <title>The closest relatives of icosahedral viruses of thermophilic bacteria are among viruses and plasmids of the halophilic archaea.</title>
        <authorList>
            <person name="Jalasvuori M."/>
            <person name="Jaatinen S.T."/>
            <person name="Laurinavicius S."/>
            <person name="Ahola-Iivarinen E."/>
            <person name="Kalkkinen N."/>
            <person name="Bamford D.H."/>
            <person name="Bamford J.K."/>
        </authorList>
    </citation>
    <scope>NUCLEOTIDE SEQUENCE</scope>
</reference>
<dbReference type="KEGG" id="vg:11468024"/>
<proteinExistence type="predicted"/>
<name>C8CHJ9_9VIRU</name>
<protein>
    <submittedName>
        <fullName evidence="1">Uncharacterized protein</fullName>
    </submittedName>
</protein>
<dbReference type="RefSeq" id="YP_003169707.1">
    <property type="nucleotide sequence ID" value="NC_013197.1"/>
</dbReference>
<dbReference type="EMBL" id="GQ403789">
    <property type="protein sequence ID" value="ACV05064.1"/>
    <property type="molecule type" value="Genomic_DNA"/>
</dbReference>
<sequence length="78" mass="8762">MGIPHLRPVPTHRRDGSALARMETLGYDIRMYRIIGPRDGEVWWVAEAVYEGRVLTRARATEREEALKALAGELGVSS</sequence>